<protein>
    <submittedName>
        <fullName evidence="1">Addiction module protein</fullName>
    </submittedName>
</protein>
<keyword evidence="2" id="KW-1185">Reference proteome</keyword>
<dbReference type="InterPro" id="IPR013406">
    <property type="entry name" value="CHP02574_addiction_mod"/>
</dbReference>
<sequence>MTSTSDVFESALTLPESERADLAHQLIASLEEPADDPAVVAEEWNAEIRRRLASVESGTTVGIPWAPA</sequence>
<gene>
    <name evidence="1" type="ORF">NF556_08640</name>
</gene>
<reference evidence="1" key="1">
    <citation type="submission" date="2022-06" db="EMBL/GenBank/DDBJ databases">
        <title>Ornithinimicrobium HY1793.</title>
        <authorList>
            <person name="Huang Y."/>
        </authorList>
    </citation>
    <scope>NUCLEOTIDE SEQUENCE</scope>
    <source>
        <strain evidence="1">HY1793</strain>
    </source>
</reference>
<dbReference type="Pfam" id="PF09720">
    <property type="entry name" value="Unstab_antitox"/>
    <property type="match status" value="1"/>
</dbReference>
<dbReference type="EMBL" id="CP099489">
    <property type="protein sequence ID" value="USQ81698.1"/>
    <property type="molecule type" value="Genomic_DNA"/>
</dbReference>
<evidence type="ECO:0000313" key="1">
    <source>
        <dbReference type="EMBL" id="USQ81698.1"/>
    </source>
</evidence>
<accession>A0ABY4YY37</accession>
<dbReference type="Proteomes" id="UP001056455">
    <property type="component" value="Chromosome"/>
</dbReference>
<name>A0ABY4YY37_9MICO</name>
<dbReference type="NCBIfam" id="TIGR02574">
    <property type="entry name" value="stabl_TIGR02574"/>
    <property type="match status" value="1"/>
</dbReference>
<evidence type="ECO:0000313" key="2">
    <source>
        <dbReference type="Proteomes" id="UP001056455"/>
    </source>
</evidence>
<dbReference type="RefSeq" id="WP_252595234.1">
    <property type="nucleotide sequence ID" value="NZ_CP099489.1"/>
</dbReference>
<organism evidence="1 2">
    <name type="scientific">Ornithinimicrobium faecis</name>
    <dbReference type="NCBI Taxonomy" id="2934158"/>
    <lineage>
        <taxon>Bacteria</taxon>
        <taxon>Bacillati</taxon>
        <taxon>Actinomycetota</taxon>
        <taxon>Actinomycetes</taxon>
        <taxon>Micrococcales</taxon>
        <taxon>Ornithinimicrobiaceae</taxon>
        <taxon>Ornithinimicrobium</taxon>
    </lineage>
</organism>
<proteinExistence type="predicted"/>